<reference evidence="1 2" key="1">
    <citation type="submission" date="2018-04" db="EMBL/GenBank/DDBJ databases">
        <title>Cupriavidus necator CR12 genome sequencing and assembly.</title>
        <authorList>
            <person name="Ben Fekih I."/>
            <person name="Mazhar H.S."/>
            <person name="Bello S.K."/>
            <person name="Rensing C."/>
        </authorList>
    </citation>
    <scope>NUCLEOTIDE SEQUENCE [LARGE SCALE GENOMIC DNA]</scope>
    <source>
        <strain evidence="1 2">CR12</strain>
    </source>
</reference>
<proteinExistence type="predicted"/>
<accession>A0A367PIP0</accession>
<gene>
    <name evidence="1" type="ORF">DDK22_15790</name>
</gene>
<dbReference type="AlphaFoldDB" id="A0A367PIP0"/>
<evidence type="ECO:0000313" key="2">
    <source>
        <dbReference type="Proteomes" id="UP000253501"/>
    </source>
</evidence>
<evidence type="ECO:0000313" key="1">
    <source>
        <dbReference type="EMBL" id="RCJ07444.1"/>
    </source>
</evidence>
<protein>
    <submittedName>
        <fullName evidence="1">Uncharacterized protein</fullName>
    </submittedName>
</protein>
<dbReference type="EMBL" id="QDHA01000037">
    <property type="protein sequence ID" value="RCJ07444.1"/>
    <property type="molecule type" value="Genomic_DNA"/>
</dbReference>
<dbReference type="Proteomes" id="UP000253501">
    <property type="component" value="Unassembled WGS sequence"/>
</dbReference>
<sequence>MPQHSPPPMEGLMDLLHEVREVSRHLQQSAKRSAPGQHAYADALRALIDSRMLAADPHARIVCYASAAELGIPVELAAEHCKQAMAGGLGFPLRVLFWAAHRRMQSARRHRPGAWPKLN</sequence>
<name>A0A367PIP0_CUPNE</name>
<organism evidence="1 2">
    <name type="scientific">Cupriavidus necator</name>
    <name type="common">Alcaligenes eutrophus</name>
    <name type="synonym">Ralstonia eutropha</name>
    <dbReference type="NCBI Taxonomy" id="106590"/>
    <lineage>
        <taxon>Bacteria</taxon>
        <taxon>Pseudomonadati</taxon>
        <taxon>Pseudomonadota</taxon>
        <taxon>Betaproteobacteria</taxon>
        <taxon>Burkholderiales</taxon>
        <taxon>Burkholderiaceae</taxon>
        <taxon>Cupriavidus</taxon>
    </lineage>
</organism>
<comment type="caution">
    <text evidence="1">The sequence shown here is derived from an EMBL/GenBank/DDBJ whole genome shotgun (WGS) entry which is preliminary data.</text>
</comment>